<sequence>MPPFSRQPAFNAQSPSCVVSPQRPRLFCPLIHHFTNKVTY</sequence>
<protein>
    <submittedName>
        <fullName evidence="1">Uncharacterized protein</fullName>
    </submittedName>
</protein>
<dbReference type="HOGENOM" id="CLU_3296102_0_0_6"/>
<dbReference type="Proteomes" id="UP000015042">
    <property type="component" value="Chromosome"/>
</dbReference>
<evidence type="ECO:0000313" key="1">
    <source>
        <dbReference type="EMBL" id="AGR58922.1"/>
    </source>
</evidence>
<reference evidence="1 2" key="1">
    <citation type="submission" date="2013-07" db="EMBL/GenBank/DDBJ databases">
        <title>Genome sequence of Salmonella bongori N268-08 - a rare clinical isolate.</title>
        <authorList>
            <person name="Marti R."/>
            <person name="Hagens S."/>
            <person name="Loessner M.J."/>
            <person name="Klumpp J."/>
        </authorList>
    </citation>
    <scope>NUCLEOTIDE SEQUENCE [LARGE SCALE GENOMIC DNA]</scope>
    <source>
        <strain evidence="1 2">N268-08</strain>
    </source>
</reference>
<gene>
    <name evidence="1" type="ORF">A464_1737</name>
</gene>
<organism evidence="1 2">
    <name type="scientific">Salmonella bongori N268-08</name>
    <dbReference type="NCBI Taxonomy" id="1197719"/>
    <lineage>
        <taxon>Bacteria</taxon>
        <taxon>Pseudomonadati</taxon>
        <taxon>Pseudomonadota</taxon>
        <taxon>Gammaproteobacteria</taxon>
        <taxon>Enterobacterales</taxon>
        <taxon>Enterobacteriaceae</taxon>
        <taxon>Salmonella</taxon>
    </lineage>
</organism>
<dbReference type="KEGG" id="sbz:A464_1737"/>
<name>S5NFA4_SALBN</name>
<accession>S5NFA4</accession>
<dbReference type="EMBL" id="CP006608">
    <property type="protein sequence ID" value="AGR58922.1"/>
    <property type="molecule type" value="Genomic_DNA"/>
</dbReference>
<evidence type="ECO:0000313" key="2">
    <source>
        <dbReference type="Proteomes" id="UP000015042"/>
    </source>
</evidence>
<proteinExistence type="predicted"/>
<dbReference type="AlphaFoldDB" id="S5NFA4"/>